<dbReference type="EMBL" id="LAIU01000002">
    <property type="protein sequence ID" value="KKB25838.1"/>
    <property type="molecule type" value="Genomic_DNA"/>
</dbReference>
<comment type="caution">
    <text evidence="1">The sequence shown here is derived from an EMBL/GenBank/DDBJ whole genome shotgun (WGS) entry which is preliminary data.</text>
</comment>
<evidence type="ECO:0000313" key="1">
    <source>
        <dbReference type="EMBL" id="KKB25838.1"/>
    </source>
</evidence>
<evidence type="ECO:0000313" key="2">
    <source>
        <dbReference type="Proteomes" id="UP000033530"/>
    </source>
</evidence>
<dbReference type="InterPro" id="IPR021530">
    <property type="entry name" value="AllH-like"/>
</dbReference>
<protein>
    <recommendedName>
        <fullName evidence="3">DUF2877 domain-containing protein</fullName>
    </recommendedName>
</protein>
<proteinExistence type="predicted"/>
<evidence type="ECO:0008006" key="3">
    <source>
        <dbReference type="Google" id="ProtNLM"/>
    </source>
</evidence>
<name>A0AAJ0JR19_STACA</name>
<reference evidence="1 2" key="1">
    <citation type="submission" date="2015-03" db="EMBL/GenBank/DDBJ databases">
        <title>Draft Genome Sequence of S. carnosus subsp. utilis LTH 7013, Isolated from South Tirolean Ham.</title>
        <authorList>
            <person name="Mueller A."/>
            <person name="Huptas C."/>
            <person name="Wenning M."/>
            <person name="Weiss A."/>
            <person name="Schmidt H."/>
        </authorList>
    </citation>
    <scope>NUCLEOTIDE SEQUENCE [LARGE SCALE GENOMIC DNA]</scope>
    <source>
        <strain evidence="1 2">LTH7013</strain>
    </source>
</reference>
<dbReference type="Pfam" id="PF11392">
    <property type="entry name" value="AllH"/>
    <property type="match status" value="1"/>
</dbReference>
<gene>
    <name evidence="1" type="ORF">VV61_04535</name>
</gene>
<accession>A0AAJ0JR19</accession>
<dbReference type="Proteomes" id="UP000033530">
    <property type="component" value="Unassembled WGS sequence"/>
</dbReference>
<dbReference type="AlphaFoldDB" id="A0AAJ0JR19"/>
<sequence length="261" mass="29398">MILNAQAIGVDAFEFLKQTTELTVHSIFKKGFNLVDANEELIFVGTTENGMFPFGIILDDMTKNKIISQIEVGQSIKVTPMTLQFTQNLQLNWKEDVYNLISKSEGIDIAQLRENVESYAFDEYQKGDFKSDTMQKLIASLKDTDADVEQQLRYLIGRGQGLTPSGDDMLVGMLFIHSIHPYIAKIHLEKIKQLINEPLTTLVSQTFLKYAVNDQFSSKLLDLKDNPSKERIAELLKVGSSSGKDTLYGIYTALRRSGTNE</sequence>
<organism evidence="1 2">
    <name type="scientific">Staphylococcus carnosus</name>
    <dbReference type="NCBI Taxonomy" id="1281"/>
    <lineage>
        <taxon>Bacteria</taxon>
        <taxon>Bacillati</taxon>
        <taxon>Bacillota</taxon>
        <taxon>Bacilli</taxon>
        <taxon>Bacillales</taxon>
        <taxon>Staphylococcaceae</taxon>
        <taxon>Staphylococcus</taxon>
    </lineage>
</organism>
<dbReference type="RefSeq" id="WP_046099644.1">
    <property type="nucleotide sequence ID" value="NZ_BKAP01000002.1"/>
</dbReference>